<dbReference type="Proteomes" id="UP001234178">
    <property type="component" value="Unassembled WGS sequence"/>
</dbReference>
<evidence type="ECO:0000313" key="2">
    <source>
        <dbReference type="Proteomes" id="UP001234178"/>
    </source>
</evidence>
<comment type="caution">
    <text evidence="1">The sequence shown here is derived from an EMBL/GenBank/DDBJ whole genome shotgun (WGS) entry which is preliminary data.</text>
</comment>
<proteinExistence type="predicted"/>
<protein>
    <submittedName>
        <fullName evidence="1">Uncharacterized protein</fullName>
    </submittedName>
</protein>
<sequence length="100" mass="11265">MFILGAMLRNKVLLKLGTGVRVPERRHDGDIVIVSVPFKGSELCVIQHSFAFEHTKKKTFALILIDLGNKRAKRKSRRSALWVPARAATPSACPPQRNFR</sequence>
<dbReference type="EMBL" id="JAOYFB010000036">
    <property type="protein sequence ID" value="KAK4020483.1"/>
    <property type="molecule type" value="Genomic_DNA"/>
</dbReference>
<gene>
    <name evidence="1" type="ORF">OUZ56_002455</name>
</gene>
<organism evidence="1 2">
    <name type="scientific">Daphnia magna</name>
    <dbReference type="NCBI Taxonomy" id="35525"/>
    <lineage>
        <taxon>Eukaryota</taxon>
        <taxon>Metazoa</taxon>
        <taxon>Ecdysozoa</taxon>
        <taxon>Arthropoda</taxon>
        <taxon>Crustacea</taxon>
        <taxon>Branchiopoda</taxon>
        <taxon>Diplostraca</taxon>
        <taxon>Cladocera</taxon>
        <taxon>Anomopoda</taxon>
        <taxon>Daphniidae</taxon>
        <taxon>Daphnia</taxon>
    </lineage>
</organism>
<name>A0ABR0A664_9CRUS</name>
<evidence type="ECO:0000313" key="1">
    <source>
        <dbReference type="EMBL" id="KAK4020483.1"/>
    </source>
</evidence>
<reference evidence="1 2" key="1">
    <citation type="journal article" date="2023" name="Nucleic Acids Res.">
        <title>The hologenome of Daphnia magna reveals possible DNA methylation and microbiome-mediated evolution of the host genome.</title>
        <authorList>
            <person name="Chaturvedi A."/>
            <person name="Li X."/>
            <person name="Dhandapani V."/>
            <person name="Marshall H."/>
            <person name="Kissane S."/>
            <person name="Cuenca-Cambronero M."/>
            <person name="Asole G."/>
            <person name="Calvet F."/>
            <person name="Ruiz-Romero M."/>
            <person name="Marangio P."/>
            <person name="Guigo R."/>
            <person name="Rago D."/>
            <person name="Mirbahai L."/>
            <person name="Eastwood N."/>
            <person name="Colbourne J.K."/>
            <person name="Zhou J."/>
            <person name="Mallon E."/>
            <person name="Orsini L."/>
        </authorList>
    </citation>
    <scope>NUCLEOTIDE SEQUENCE [LARGE SCALE GENOMIC DNA]</scope>
    <source>
        <strain evidence="1">LRV0_1</strain>
    </source>
</reference>
<accession>A0ABR0A664</accession>
<keyword evidence="2" id="KW-1185">Reference proteome</keyword>